<evidence type="ECO:0000313" key="27">
    <source>
        <dbReference type="EMBL" id="OAE23826.1"/>
    </source>
</evidence>
<dbReference type="SMART" id="SM00220">
    <property type="entry name" value="S_TKc"/>
    <property type="match status" value="1"/>
</dbReference>
<evidence type="ECO:0000256" key="18">
    <source>
        <dbReference type="ARBA" id="ARBA00047899"/>
    </source>
</evidence>
<feature type="chain" id="PRO_5008052072" description="non-specific serine/threonine protein kinase" evidence="23">
    <location>
        <begin position="32"/>
        <end position="960"/>
    </location>
</feature>
<dbReference type="InterPro" id="IPR036426">
    <property type="entry name" value="Bulb-type_lectin_dom_sf"/>
</dbReference>
<evidence type="ECO:0000256" key="15">
    <source>
        <dbReference type="ARBA" id="ARBA00023157"/>
    </source>
</evidence>
<keyword evidence="5" id="KW-0597">Phosphoprotein</keyword>
<dbReference type="GO" id="GO:0030246">
    <property type="term" value="F:carbohydrate binding"/>
    <property type="evidence" value="ECO:0007669"/>
    <property type="project" value="UniProtKB-KW"/>
</dbReference>
<dbReference type="InterPro" id="IPR001480">
    <property type="entry name" value="Bulb-type_lectin_dom"/>
</dbReference>
<dbReference type="GO" id="GO:0016020">
    <property type="term" value="C:membrane"/>
    <property type="evidence" value="ECO:0007669"/>
    <property type="project" value="UniProtKB-SubCell"/>
</dbReference>
<keyword evidence="15" id="KW-1015">Disulfide bond</keyword>
<evidence type="ECO:0000256" key="10">
    <source>
        <dbReference type="ARBA" id="ARBA00022741"/>
    </source>
</evidence>
<dbReference type="InterPro" id="IPR017441">
    <property type="entry name" value="Protein_kinase_ATP_BS"/>
</dbReference>
<evidence type="ECO:0000256" key="13">
    <source>
        <dbReference type="ARBA" id="ARBA00022989"/>
    </source>
</evidence>
<comment type="caution">
    <text evidence="27">The sequence shown here is derived from an EMBL/GenBank/DDBJ whole genome shotgun (WGS) entry which is preliminary data.</text>
</comment>
<evidence type="ECO:0000256" key="8">
    <source>
        <dbReference type="ARBA" id="ARBA00022729"/>
    </source>
</evidence>
<keyword evidence="7 22" id="KW-0812">Transmembrane</keyword>
<feature type="domain" description="Protein kinase" evidence="24">
    <location>
        <begin position="601"/>
        <end position="881"/>
    </location>
</feature>
<evidence type="ECO:0000256" key="21">
    <source>
        <dbReference type="SAM" id="MobiDB-lite"/>
    </source>
</evidence>
<dbReference type="PANTHER" id="PTHR47976">
    <property type="entry name" value="G-TYPE LECTIN S-RECEPTOR-LIKE SERINE/THREONINE-PROTEIN KINASE SD2-5"/>
    <property type="match status" value="1"/>
</dbReference>
<evidence type="ECO:0000259" key="24">
    <source>
        <dbReference type="PROSITE" id="PS50011"/>
    </source>
</evidence>
<evidence type="ECO:0000256" key="2">
    <source>
        <dbReference type="ARBA" id="ARBA00012513"/>
    </source>
</evidence>
<evidence type="ECO:0000256" key="14">
    <source>
        <dbReference type="ARBA" id="ARBA00023136"/>
    </source>
</evidence>
<dbReference type="Gene3D" id="3.30.200.20">
    <property type="entry name" value="Phosphorylase Kinase, domain 1"/>
    <property type="match status" value="1"/>
</dbReference>
<dbReference type="Gene3D" id="2.90.10.10">
    <property type="entry name" value="Bulb-type lectin domain"/>
    <property type="match status" value="1"/>
</dbReference>
<dbReference type="Pfam" id="PF01453">
    <property type="entry name" value="B_lectin"/>
    <property type="match status" value="1"/>
</dbReference>
<evidence type="ECO:0000313" key="28">
    <source>
        <dbReference type="Proteomes" id="UP000077202"/>
    </source>
</evidence>
<keyword evidence="13 22" id="KW-1133">Transmembrane helix</keyword>
<evidence type="ECO:0000256" key="22">
    <source>
        <dbReference type="SAM" id="Phobius"/>
    </source>
</evidence>
<organism evidence="27 28">
    <name type="scientific">Marchantia polymorpha subsp. ruderalis</name>
    <dbReference type="NCBI Taxonomy" id="1480154"/>
    <lineage>
        <taxon>Eukaryota</taxon>
        <taxon>Viridiplantae</taxon>
        <taxon>Streptophyta</taxon>
        <taxon>Embryophyta</taxon>
        <taxon>Marchantiophyta</taxon>
        <taxon>Marchantiopsida</taxon>
        <taxon>Marchantiidae</taxon>
        <taxon>Marchantiales</taxon>
        <taxon>Marchantiaceae</taxon>
        <taxon>Marchantia</taxon>
    </lineage>
</organism>
<evidence type="ECO:0000256" key="3">
    <source>
        <dbReference type="ARBA" id="ARBA00022527"/>
    </source>
</evidence>
<dbReference type="GO" id="GO:0005524">
    <property type="term" value="F:ATP binding"/>
    <property type="evidence" value="ECO:0007669"/>
    <property type="project" value="UniProtKB-UniRule"/>
</dbReference>
<evidence type="ECO:0000256" key="20">
    <source>
        <dbReference type="PROSITE-ProRule" id="PRU10141"/>
    </source>
</evidence>
<comment type="catalytic activity">
    <reaction evidence="18">
        <text>L-threonyl-[protein] + ATP = O-phospho-L-threonyl-[protein] + ADP + H(+)</text>
        <dbReference type="Rhea" id="RHEA:46608"/>
        <dbReference type="Rhea" id="RHEA-COMP:11060"/>
        <dbReference type="Rhea" id="RHEA-COMP:11605"/>
        <dbReference type="ChEBI" id="CHEBI:15378"/>
        <dbReference type="ChEBI" id="CHEBI:30013"/>
        <dbReference type="ChEBI" id="CHEBI:30616"/>
        <dbReference type="ChEBI" id="CHEBI:61977"/>
        <dbReference type="ChEBI" id="CHEBI:456216"/>
        <dbReference type="EC" id="2.7.11.1"/>
    </reaction>
</comment>
<dbReference type="CDD" id="cd01098">
    <property type="entry name" value="PAN_AP_plant"/>
    <property type="match status" value="1"/>
</dbReference>
<evidence type="ECO:0000256" key="6">
    <source>
        <dbReference type="ARBA" id="ARBA00022679"/>
    </source>
</evidence>
<keyword evidence="10 20" id="KW-0547">Nucleotide-binding</keyword>
<dbReference type="Proteomes" id="UP000077202">
    <property type="component" value="Unassembled WGS sequence"/>
</dbReference>
<feature type="domain" description="Bulb-type lectin" evidence="25">
    <location>
        <begin position="64"/>
        <end position="188"/>
    </location>
</feature>
<keyword evidence="12 20" id="KW-0067">ATP-binding</keyword>
<name>A0A176VVC5_MARPO</name>
<evidence type="ECO:0000256" key="23">
    <source>
        <dbReference type="SAM" id="SignalP"/>
    </source>
</evidence>
<evidence type="ECO:0000256" key="12">
    <source>
        <dbReference type="ARBA" id="ARBA00022840"/>
    </source>
</evidence>
<proteinExistence type="predicted"/>
<evidence type="ECO:0000259" key="25">
    <source>
        <dbReference type="PROSITE" id="PS50927"/>
    </source>
</evidence>
<feature type="binding site" evidence="20">
    <location>
        <position position="629"/>
    </location>
    <ligand>
        <name>ATP</name>
        <dbReference type="ChEBI" id="CHEBI:30616"/>
    </ligand>
</feature>
<dbReference type="Pfam" id="PF00069">
    <property type="entry name" value="Pkinase"/>
    <property type="match status" value="1"/>
</dbReference>
<dbReference type="PROSITE" id="PS50948">
    <property type="entry name" value="PAN"/>
    <property type="match status" value="1"/>
</dbReference>
<dbReference type="FunFam" id="1.10.510.10:FF:000248">
    <property type="entry name" value="S-receptor-like kinase 5"/>
    <property type="match status" value="1"/>
</dbReference>
<protein>
    <recommendedName>
        <fullName evidence="2">non-specific serine/threonine protein kinase</fullName>
        <ecNumber evidence="2">2.7.11.1</ecNumber>
    </recommendedName>
</protein>
<keyword evidence="28" id="KW-1185">Reference proteome</keyword>
<evidence type="ECO:0000259" key="26">
    <source>
        <dbReference type="PROSITE" id="PS50948"/>
    </source>
</evidence>
<evidence type="ECO:0000256" key="9">
    <source>
        <dbReference type="ARBA" id="ARBA00022734"/>
    </source>
</evidence>
<dbReference type="FunFam" id="3.30.200.20:FF:000178">
    <property type="entry name" value="serine/threonine-protein kinase PBS1-like"/>
    <property type="match status" value="1"/>
</dbReference>
<keyword evidence="11" id="KW-0418">Kinase</keyword>
<dbReference type="SUPFAM" id="SSF51110">
    <property type="entry name" value="alpha-D-mannose-specific plant lectins"/>
    <property type="match status" value="1"/>
</dbReference>
<dbReference type="PROSITE" id="PS00107">
    <property type="entry name" value="PROTEIN_KINASE_ATP"/>
    <property type="match status" value="1"/>
</dbReference>
<dbReference type="InterPro" id="IPR011009">
    <property type="entry name" value="Kinase-like_dom_sf"/>
</dbReference>
<dbReference type="SUPFAM" id="SSF56112">
    <property type="entry name" value="Protein kinase-like (PK-like)"/>
    <property type="match status" value="1"/>
</dbReference>
<evidence type="ECO:0000256" key="1">
    <source>
        <dbReference type="ARBA" id="ARBA00004479"/>
    </source>
</evidence>
<evidence type="ECO:0000256" key="16">
    <source>
        <dbReference type="ARBA" id="ARBA00023170"/>
    </source>
</evidence>
<gene>
    <name evidence="27" type="ORF">AXG93_369s1200</name>
</gene>
<keyword evidence="3" id="KW-0723">Serine/threonine-protein kinase</keyword>
<evidence type="ECO:0000256" key="4">
    <source>
        <dbReference type="ARBA" id="ARBA00022536"/>
    </source>
</evidence>
<feature type="signal peptide" evidence="23">
    <location>
        <begin position="1"/>
        <end position="31"/>
    </location>
</feature>
<evidence type="ECO:0000256" key="19">
    <source>
        <dbReference type="ARBA" id="ARBA00048679"/>
    </source>
</evidence>
<dbReference type="PANTHER" id="PTHR47976:SF115">
    <property type="entry name" value="RECEPTOR-LIKE SERINE_THREONINE-PROTEIN KINASE"/>
    <property type="match status" value="1"/>
</dbReference>
<keyword evidence="9" id="KW-0430">Lectin</keyword>
<feature type="compositionally biased region" description="Low complexity" evidence="21">
    <location>
        <begin position="903"/>
        <end position="916"/>
    </location>
</feature>
<evidence type="ECO:0000256" key="7">
    <source>
        <dbReference type="ARBA" id="ARBA00022692"/>
    </source>
</evidence>
<dbReference type="GO" id="GO:0004674">
    <property type="term" value="F:protein serine/threonine kinase activity"/>
    <property type="evidence" value="ECO:0007669"/>
    <property type="project" value="UniProtKB-KW"/>
</dbReference>
<dbReference type="EMBL" id="LVLJ01002763">
    <property type="protein sequence ID" value="OAE23826.1"/>
    <property type="molecule type" value="Genomic_DNA"/>
</dbReference>
<reference evidence="27" key="1">
    <citation type="submission" date="2016-03" db="EMBL/GenBank/DDBJ databases">
        <title>Mechanisms controlling the formation of the plant cell surface in tip-growing cells are functionally conserved among land plants.</title>
        <authorList>
            <person name="Honkanen S."/>
            <person name="Jones V.A."/>
            <person name="Morieri G."/>
            <person name="Champion C."/>
            <person name="Hetherington A.J."/>
            <person name="Kelly S."/>
            <person name="Saint-Marcoux D."/>
            <person name="Proust H."/>
            <person name="Prescott H."/>
            <person name="Dolan L."/>
        </authorList>
    </citation>
    <scope>NUCLEOTIDE SEQUENCE [LARGE SCALE GENOMIC DNA]</scope>
    <source>
        <tissue evidence="27">Whole gametophyte</tissue>
    </source>
</reference>
<evidence type="ECO:0000256" key="11">
    <source>
        <dbReference type="ARBA" id="ARBA00022777"/>
    </source>
</evidence>
<feature type="transmembrane region" description="Helical" evidence="22">
    <location>
        <begin position="533"/>
        <end position="557"/>
    </location>
</feature>
<dbReference type="PROSITE" id="PS00108">
    <property type="entry name" value="PROTEIN_KINASE_ST"/>
    <property type="match status" value="1"/>
</dbReference>
<keyword evidence="8 23" id="KW-0732">Signal</keyword>
<dbReference type="CDD" id="cd14066">
    <property type="entry name" value="STKc_IRAK"/>
    <property type="match status" value="1"/>
</dbReference>
<keyword evidence="4" id="KW-0245">EGF-like domain</keyword>
<evidence type="ECO:0000256" key="5">
    <source>
        <dbReference type="ARBA" id="ARBA00022553"/>
    </source>
</evidence>
<feature type="region of interest" description="Disordered" evidence="21">
    <location>
        <begin position="903"/>
        <end position="930"/>
    </location>
</feature>
<dbReference type="InterPro" id="IPR000719">
    <property type="entry name" value="Prot_kinase_dom"/>
</dbReference>
<keyword evidence="16" id="KW-0675">Receptor</keyword>
<evidence type="ECO:0000256" key="17">
    <source>
        <dbReference type="ARBA" id="ARBA00023180"/>
    </source>
</evidence>
<keyword evidence="17" id="KW-0325">Glycoprotein</keyword>
<comment type="catalytic activity">
    <reaction evidence="19">
        <text>L-seryl-[protein] + ATP = O-phospho-L-seryl-[protein] + ADP + H(+)</text>
        <dbReference type="Rhea" id="RHEA:17989"/>
        <dbReference type="Rhea" id="RHEA-COMP:9863"/>
        <dbReference type="Rhea" id="RHEA-COMP:11604"/>
        <dbReference type="ChEBI" id="CHEBI:15378"/>
        <dbReference type="ChEBI" id="CHEBI:29999"/>
        <dbReference type="ChEBI" id="CHEBI:30616"/>
        <dbReference type="ChEBI" id="CHEBI:83421"/>
        <dbReference type="ChEBI" id="CHEBI:456216"/>
        <dbReference type="EC" id="2.7.11.1"/>
    </reaction>
</comment>
<feature type="domain" description="Apple" evidence="26">
    <location>
        <begin position="440"/>
        <end position="523"/>
    </location>
</feature>
<dbReference type="InterPro" id="IPR003609">
    <property type="entry name" value="Pan_app"/>
</dbReference>
<dbReference type="InterPro" id="IPR008271">
    <property type="entry name" value="Ser/Thr_kinase_AS"/>
</dbReference>
<accession>A0A176VVC5</accession>
<sequence length="960" mass="105791">MSNMLTRKCHRTLSDFHLLVGSFLLAAAARAYSYGDTIPDFNWERLSIICTNMATGVQCDTMDIRSLNFGGFTDTHRNIISVDIDGYYALGFQQITRGEFFLSIYPFYPTDDSAGPAIWTANRNWPVDENGTLGFLSTGTLELRDSRGTVMWCTRTHNRGVEKFVFSPEHGKIELLTATNDSIWSSFDDPSDTVVENQVLSYMGGAVVSSETREGRGTGRYSMVVKAGGLVLYARSENGSQFQPYRAFGLNGRDDLQSVLHTCRFASSVAFLLPSSRFVAILREKNSSVHAVLGRDVDPELCAEESFNNNGSERGLFDLDTLINSTWPSRVAPSLTKALKLEYNGTLTLYAWRRGVQISPTATDAVDLFGSDDACSFPDRCGPFGVCITDPLQAAGYSCSCPRSPDDDDQLPSSSSWPWEEIEPGVPSHGCRLLAGTPTCKQDRKVGGGSELLELRNVDYFANDFLTPMLVSQDACRQQCLQDCSCVGAFYRSFPEGQCFLQSQPFHSLRSANLSFTAFIKVSSSTAEFSTTYAFLLIMGTLAATLLGALVVCAFCIRRRQQRRCYNVSQKFFSLQEDLFLDTLSSLPPRLPLKVLEKATKGFRDKLGEGGFGAVYNGLLPDGTKVAVKRLEGPGQGVKEFRAEVATIGSIHHKNLVQLCGFCVEGAERLLVYEHMANGSLDSLLFSDTSTNSQSKLGKDGCILAWATRMSVAKDTARGLAYLHEGCREKIIHLDIKPQNILLDEHFLAKVADFGLSTLVKRDKQSLVVTQMRGTPGYLAPEWLHMSAVTEKADVYSYGMVLLELVSGRRIVEPDKVFLPAWAFQRFKCGQLQELIDPKIADSVNMDEAHLMIRVAFSCIQENPLERPSMSLVVQMLEGLVAVPQPPRFGQMPRILSMSTISLSSSSSDSSSPNQSCTDDSNRLGHSFNGLGQRATDRGYSYLMEGGLSTAYIHSITAPR</sequence>
<keyword evidence="14 22" id="KW-0472">Membrane</keyword>
<comment type="subcellular location">
    <subcellularLocation>
        <location evidence="1">Membrane</location>
        <topology evidence="1">Single-pass type I membrane protein</topology>
    </subcellularLocation>
</comment>
<dbReference type="PROSITE" id="PS50011">
    <property type="entry name" value="PROTEIN_KINASE_DOM"/>
    <property type="match status" value="1"/>
</dbReference>
<dbReference type="PROSITE" id="PS50927">
    <property type="entry name" value="BULB_LECTIN"/>
    <property type="match status" value="1"/>
</dbReference>
<keyword evidence="6" id="KW-0808">Transferase</keyword>
<dbReference type="InterPro" id="IPR051343">
    <property type="entry name" value="G-type_lectin_kinases/EP1-like"/>
</dbReference>
<dbReference type="EC" id="2.7.11.1" evidence="2"/>
<dbReference type="Gene3D" id="1.10.510.10">
    <property type="entry name" value="Transferase(Phosphotransferase) domain 1"/>
    <property type="match status" value="1"/>
</dbReference>
<dbReference type="AlphaFoldDB" id="A0A176VVC5"/>